<comment type="caution">
    <text evidence="3">The sequence shown here is derived from an EMBL/GenBank/DDBJ whole genome shotgun (WGS) entry which is preliminary data.</text>
</comment>
<protein>
    <submittedName>
        <fullName evidence="3">DUF4142 domain-containing protein</fullName>
    </submittedName>
</protein>
<reference evidence="3 4" key="1">
    <citation type="submission" date="2023-11" db="EMBL/GenBank/DDBJ databases">
        <title>Draft genome of Azohydromonas lata strain H1 (DSM1123), a polyhydroxyalkanoate producer.</title>
        <authorList>
            <person name="Traversa D."/>
            <person name="D'Addabbo P."/>
            <person name="Pazzani C."/>
            <person name="Manzari C."/>
            <person name="Chiara M."/>
            <person name="Scrascia M."/>
        </authorList>
    </citation>
    <scope>NUCLEOTIDE SEQUENCE [LARGE SCALE GENOMIC DNA]</scope>
    <source>
        <strain evidence="3 4">H1</strain>
    </source>
</reference>
<gene>
    <name evidence="3" type="ORF">SM757_02720</name>
</gene>
<evidence type="ECO:0000313" key="3">
    <source>
        <dbReference type="EMBL" id="MDZ5455480.1"/>
    </source>
</evidence>
<dbReference type="Proteomes" id="UP001293718">
    <property type="component" value="Unassembled WGS sequence"/>
</dbReference>
<dbReference type="PANTHER" id="PTHR38593">
    <property type="entry name" value="BLR2558 PROTEIN"/>
    <property type="match status" value="1"/>
</dbReference>
<keyword evidence="4" id="KW-1185">Reference proteome</keyword>
<feature type="signal peptide" evidence="1">
    <location>
        <begin position="1"/>
        <end position="23"/>
    </location>
</feature>
<organism evidence="3 4">
    <name type="scientific">Azohydromonas lata</name>
    <dbReference type="NCBI Taxonomy" id="45677"/>
    <lineage>
        <taxon>Bacteria</taxon>
        <taxon>Pseudomonadati</taxon>
        <taxon>Pseudomonadota</taxon>
        <taxon>Betaproteobacteria</taxon>
        <taxon>Burkholderiales</taxon>
        <taxon>Sphaerotilaceae</taxon>
        <taxon>Azohydromonas</taxon>
    </lineage>
</organism>
<evidence type="ECO:0000256" key="1">
    <source>
        <dbReference type="SAM" id="SignalP"/>
    </source>
</evidence>
<proteinExistence type="predicted"/>
<keyword evidence="1" id="KW-0732">Signal</keyword>
<feature type="chain" id="PRO_5046866119" evidence="1">
    <location>
        <begin position="24"/>
        <end position="172"/>
    </location>
</feature>
<sequence>MKRLMSTVVLGCSMALFTGLADAANGMVRSDRNFMEQAAQNGHAEVEAAKLAQSKSGNEKVKSFAAQMEQDHTKTNDELAALASSKNVKLPTEPSVVQKSKAKAMGALDGAKFDRQYADTMGVKAHEDTLKMFQKAASGAKDPDVKAFAAKTVPALEQHLKMSRDLRASLGK</sequence>
<evidence type="ECO:0000259" key="2">
    <source>
        <dbReference type="Pfam" id="PF13628"/>
    </source>
</evidence>
<dbReference type="RefSeq" id="WP_322464286.1">
    <property type="nucleotide sequence ID" value="NZ_JAXOJX010000002.1"/>
</dbReference>
<accession>A0ABU5IAB3</accession>
<name>A0ABU5IAB3_9BURK</name>
<dbReference type="PANTHER" id="PTHR38593:SF1">
    <property type="entry name" value="BLR2558 PROTEIN"/>
    <property type="match status" value="1"/>
</dbReference>
<dbReference type="InterPro" id="IPR012347">
    <property type="entry name" value="Ferritin-like"/>
</dbReference>
<evidence type="ECO:0000313" key="4">
    <source>
        <dbReference type="Proteomes" id="UP001293718"/>
    </source>
</evidence>
<feature type="domain" description="DUF4142" evidence="2">
    <location>
        <begin position="30"/>
        <end position="166"/>
    </location>
</feature>
<dbReference type="Gene3D" id="1.20.1260.10">
    <property type="match status" value="1"/>
</dbReference>
<dbReference type="EMBL" id="JAXOJX010000002">
    <property type="protein sequence ID" value="MDZ5455480.1"/>
    <property type="molecule type" value="Genomic_DNA"/>
</dbReference>
<dbReference type="InterPro" id="IPR025419">
    <property type="entry name" value="DUF4142"/>
</dbReference>
<dbReference type="Pfam" id="PF13628">
    <property type="entry name" value="DUF4142"/>
    <property type="match status" value="1"/>
</dbReference>